<name>A0A6G8F2H3_9PROT</name>
<dbReference type="EMBL" id="MN990730">
    <property type="protein sequence ID" value="QIM10467.1"/>
    <property type="molecule type" value="Genomic_DNA"/>
</dbReference>
<sequence length="595" mass="69458">MVNKERVEKIAAGIVDTNLNQTDLLISDIDTTDKMPSWDGEVRVYKQNAQNKAYLRGRVPVQVKGHFFNLSKNNNKFPDKIKYSVETSDLTNYLNDAGVMYFVVYIDISNYCNYKIYFNDFLPYSLASILKKAQKKTFSVDFNSFPTGKTERTDIFLNFLNHRKHQINLVQTDLPDEAVLKENGIIKSYVIKGTSCEEPENLSDLLFSPGKKFIYGDTKELGLGLIPLGEASNIKISQRLSKTVSISNKVYYPEMVWERDKSGMFYLFGNNIKIHITTDNIATVLYNNKGLLQERINDLEFLKAFSKTNTLEIDGKTYPFNDKEKVEENLIEQDETYLLNLKKIEQLLELLGIIDFFNFDLSELTEEENYKIQMLIEGLLEYHPLIFENHNENAFLFNFEIHNIIIPILAITDQNGKYFIYDFLNIDTKHFLFNVNDEPASRYVFLKARHFLKSYNIHYKAMLKDIKSFPLTQEYSNEITKTILEMLSAYDQQEIKQSELLETAVELAQYIYDDDPNNIFLLNYMQAMKRKRALNSQEKDQILSIINIDNGNFQEKIGASILLNDFKQAKTLYKQLSLDEQKEFDRFPITNLWKR</sequence>
<dbReference type="AlphaFoldDB" id="A0A6G8F2H3"/>
<accession>A0A6G8F2H3</accession>
<gene>
    <name evidence="1" type="ORF">PlAlph_3590</name>
</gene>
<reference evidence="1" key="1">
    <citation type="journal article" date="2020" name="J. ISSAAS">
        <title>Lactobacilli and other gastrointestinal microbiota of Peromyscus leucopus, reservoir host for agents of Lyme disease and other zoonoses in North America.</title>
        <authorList>
            <person name="Milovic A."/>
            <person name="Bassam K."/>
            <person name="Shao H."/>
            <person name="Chatzistamou I."/>
            <person name="Tufts D.M."/>
            <person name="Diuk-Wasser M."/>
            <person name="Barbour A.G."/>
        </authorList>
    </citation>
    <scope>NUCLEOTIDE SEQUENCE</scope>
    <source>
        <strain evidence="1">LL90</strain>
    </source>
</reference>
<protein>
    <recommendedName>
        <fullName evidence="2">DUF4365 domain-containing protein</fullName>
    </recommendedName>
</protein>
<organism evidence="1">
    <name type="scientific">uncultured Alphaproteobacteria bacterium</name>
    <dbReference type="NCBI Taxonomy" id="91750"/>
    <lineage>
        <taxon>Bacteria</taxon>
        <taxon>Pseudomonadati</taxon>
        <taxon>Pseudomonadota</taxon>
        <taxon>Alphaproteobacteria</taxon>
        <taxon>environmental samples</taxon>
    </lineage>
</organism>
<proteinExistence type="predicted"/>
<evidence type="ECO:0008006" key="2">
    <source>
        <dbReference type="Google" id="ProtNLM"/>
    </source>
</evidence>
<evidence type="ECO:0000313" key="1">
    <source>
        <dbReference type="EMBL" id="QIM10467.1"/>
    </source>
</evidence>